<evidence type="ECO:0000256" key="1">
    <source>
        <dbReference type="SAM" id="MobiDB-lite"/>
    </source>
</evidence>
<proteinExistence type="predicted"/>
<protein>
    <submittedName>
        <fullName evidence="2">Uncharacterized protein</fullName>
    </submittedName>
</protein>
<organism evidence="2 3">
    <name type="scientific">Paenarthrobacter nitroguajacolicus</name>
    <name type="common">Arthrobacter nitroguajacolicus</name>
    <dbReference type="NCBI Taxonomy" id="211146"/>
    <lineage>
        <taxon>Bacteria</taxon>
        <taxon>Bacillati</taxon>
        <taxon>Actinomycetota</taxon>
        <taxon>Actinomycetes</taxon>
        <taxon>Micrococcales</taxon>
        <taxon>Micrococcaceae</taxon>
        <taxon>Paenarthrobacter</taxon>
    </lineage>
</organism>
<evidence type="ECO:0000313" key="2">
    <source>
        <dbReference type="EMBL" id="TVU66860.1"/>
    </source>
</evidence>
<reference evidence="2 3" key="1">
    <citation type="submission" date="2019-07" db="EMBL/GenBank/DDBJ databases">
        <title>Diversity of Bacteria from Kongsfjorden, Arctic.</title>
        <authorList>
            <person name="Yu Y."/>
        </authorList>
    </citation>
    <scope>NUCLEOTIDE SEQUENCE [LARGE SCALE GENOMIC DNA]</scope>
    <source>
        <strain evidence="2 3">SM1928</strain>
    </source>
</reference>
<sequence length="109" mass="11782">MPYQGGPAQTHNAQTHNAQAHGTQPQTAARSVTVIPAVDLYLGTVTILSKLGTARFRHPEARLIARALAKAVRPTQWCEASGTLTVTVAAVGKREGRQRHFIFRQDGQA</sequence>
<name>A0A558HCK4_PAENT</name>
<evidence type="ECO:0000313" key="3">
    <source>
        <dbReference type="Proteomes" id="UP000316500"/>
    </source>
</evidence>
<dbReference type="EMBL" id="VNFK01000001">
    <property type="protein sequence ID" value="TVU66860.1"/>
    <property type="molecule type" value="Genomic_DNA"/>
</dbReference>
<feature type="compositionally biased region" description="Polar residues" evidence="1">
    <location>
        <begin position="7"/>
        <end position="28"/>
    </location>
</feature>
<accession>A0A558HCK4</accession>
<dbReference type="AlphaFoldDB" id="A0A558HCK4"/>
<gene>
    <name evidence="2" type="ORF">FQP90_01595</name>
</gene>
<dbReference type="RefSeq" id="WP_144647989.1">
    <property type="nucleotide sequence ID" value="NZ_VNFK01000001.1"/>
</dbReference>
<dbReference type="Proteomes" id="UP000316500">
    <property type="component" value="Unassembled WGS sequence"/>
</dbReference>
<dbReference type="OrthoDB" id="4949477at2"/>
<feature type="region of interest" description="Disordered" evidence="1">
    <location>
        <begin position="1"/>
        <end position="28"/>
    </location>
</feature>
<comment type="caution">
    <text evidence="2">The sequence shown here is derived from an EMBL/GenBank/DDBJ whole genome shotgun (WGS) entry which is preliminary data.</text>
</comment>